<dbReference type="AlphaFoldDB" id="A0A4Y3PL47"/>
<evidence type="ECO:0000256" key="1">
    <source>
        <dbReference type="SAM" id="MobiDB-lite"/>
    </source>
</evidence>
<proteinExistence type="predicted"/>
<feature type="compositionally biased region" description="Low complexity" evidence="1">
    <location>
        <begin position="97"/>
        <end position="111"/>
    </location>
</feature>
<sequence>MKNISIRDYTPTPSKNSTPQSSKAISPTTSTPPRNDVASTPAKPKSDSVQISPAAQQAYKKELEKPTVQTRVNAESTSAGGGSSSKPTNDKEAHGYSPSGNQHTNSSSSNSKADKDKEAYGMNYKGVGVAAAVGAGREIYKSTQIYNEKSKTAQAASKINQNLGPRVPKPDTVGSGIRGGLVGVGVYIGAETIVKPLVKDLENAYKQNGVKGVGLELLNKSIITTPIHANETLDNKTSFREERREKERERPEKTESSRRSSDRMDKMIT</sequence>
<accession>A0A4Y3PL47</accession>
<organism evidence="2 3">
    <name type="scientific">Brevibacillus parabrevis</name>
    <dbReference type="NCBI Taxonomy" id="54914"/>
    <lineage>
        <taxon>Bacteria</taxon>
        <taxon>Bacillati</taxon>
        <taxon>Bacillota</taxon>
        <taxon>Bacilli</taxon>
        <taxon>Bacillales</taxon>
        <taxon>Paenibacillaceae</taxon>
        <taxon>Brevibacillus</taxon>
    </lineage>
</organism>
<feature type="region of interest" description="Disordered" evidence="1">
    <location>
        <begin position="1"/>
        <end position="115"/>
    </location>
</feature>
<feature type="compositionally biased region" description="Polar residues" evidence="1">
    <location>
        <begin position="11"/>
        <end position="33"/>
    </location>
</feature>
<protein>
    <submittedName>
        <fullName evidence="2">Uncharacterized protein</fullName>
    </submittedName>
</protein>
<dbReference type="RefSeq" id="WP_141254108.1">
    <property type="nucleotide sequence ID" value="NZ_BJMH01000003.1"/>
</dbReference>
<evidence type="ECO:0000313" key="3">
    <source>
        <dbReference type="Proteomes" id="UP000316882"/>
    </source>
</evidence>
<keyword evidence="3" id="KW-1185">Reference proteome</keyword>
<gene>
    <name evidence="2" type="ORF">BPA01_07410</name>
</gene>
<comment type="caution">
    <text evidence="2">The sequence shown here is derived from an EMBL/GenBank/DDBJ whole genome shotgun (WGS) entry which is preliminary data.</text>
</comment>
<name>A0A4Y3PL47_BREPA</name>
<evidence type="ECO:0000313" key="2">
    <source>
        <dbReference type="EMBL" id="GEB31161.1"/>
    </source>
</evidence>
<reference evidence="2 3" key="1">
    <citation type="submission" date="2019-06" db="EMBL/GenBank/DDBJ databases">
        <title>Whole genome shotgun sequence of Brevibacillus parabrevis NBRC 12334.</title>
        <authorList>
            <person name="Hosoyama A."/>
            <person name="Uohara A."/>
            <person name="Ohji S."/>
            <person name="Ichikawa N."/>
        </authorList>
    </citation>
    <scope>NUCLEOTIDE SEQUENCE [LARGE SCALE GENOMIC DNA]</scope>
    <source>
        <strain evidence="2 3">NBRC 12334</strain>
    </source>
</reference>
<dbReference type="EMBL" id="BJMH01000003">
    <property type="protein sequence ID" value="GEB31161.1"/>
    <property type="molecule type" value="Genomic_DNA"/>
</dbReference>
<dbReference type="Proteomes" id="UP000316882">
    <property type="component" value="Unassembled WGS sequence"/>
</dbReference>
<feature type="region of interest" description="Disordered" evidence="1">
    <location>
        <begin position="232"/>
        <end position="269"/>
    </location>
</feature>